<accession>A0A0C9ZH94</accession>
<evidence type="ECO:0000313" key="2">
    <source>
        <dbReference type="EMBL" id="KIK19353.1"/>
    </source>
</evidence>
<evidence type="ECO:0000313" key="3">
    <source>
        <dbReference type="Proteomes" id="UP000054018"/>
    </source>
</evidence>
<reference evidence="2" key="3">
    <citation type="submission" date="2015-02" db="EMBL/GenBank/DDBJ databases">
        <title>Evolutionary Origins and Diversification of the Mycorrhizal Mutualists.</title>
        <authorList>
            <consortium name="DOE Joint Genome Institute"/>
            <consortium name="Mycorrhizal Genomics Consortium"/>
            <person name="Kohler A."/>
            <person name="Kuo A."/>
            <person name="Nagy L.G."/>
            <person name="Floudas D."/>
            <person name="Copeland A."/>
            <person name="Barry K.W."/>
            <person name="Cichocki N."/>
            <person name="Veneault-Fourrey C."/>
            <person name="LaButti K."/>
            <person name="Lindquist E.A."/>
            <person name="Lipzen A."/>
            <person name="Lundell T."/>
            <person name="Morin E."/>
            <person name="Murat C."/>
            <person name="Riley R."/>
            <person name="Ohm R."/>
            <person name="Sun H."/>
            <person name="Tunlid A."/>
            <person name="Henrissat B."/>
            <person name="Grigoriev I.V."/>
            <person name="Hibbett D.S."/>
            <person name="Martin F."/>
        </authorList>
    </citation>
    <scope>NUCLEOTIDE SEQUENCE</scope>
    <source>
        <strain evidence="2">441</strain>
    </source>
</reference>
<keyword evidence="3" id="KW-1185">Reference proteome</keyword>
<proteinExistence type="predicted"/>
<dbReference type="EMBL" id="KN833794">
    <property type="protein sequence ID" value="KIK18933.1"/>
    <property type="molecule type" value="Genomic_DNA"/>
</dbReference>
<dbReference type="HOGENOM" id="CLU_2655406_0_0_1"/>
<dbReference type="Proteomes" id="UP000054018">
    <property type="component" value="Unassembled WGS sequence"/>
</dbReference>
<evidence type="ECO:0000313" key="1">
    <source>
        <dbReference type="EMBL" id="KIK18933.1"/>
    </source>
</evidence>
<gene>
    <name evidence="2" type="ORF">PISMIDRAFT_683340</name>
    <name evidence="1" type="ORF">PISMIDRAFT_683612</name>
</gene>
<sequence>MLPHTQWRRRWGEERRVLETSVGRFQIQHYVTGRDEKNPIISPMEHGTYMCYHGYPSTCMIPRGVLCKALRKGEEG</sequence>
<reference evidence="2 3" key="1">
    <citation type="submission" date="2014-04" db="EMBL/GenBank/DDBJ databases">
        <authorList>
            <consortium name="DOE Joint Genome Institute"/>
            <person name="Kuo A."/>
            <person name="Kohler A."/>
            <person name="Costa M.D."/>
            <person name="Nagy L.G."/>
            <person name="Floudas D."/>
            <person name="Copeland A."/>
            <person name="Barry K.W."/>
            <person name="Cichocki N."/>
            <person name="Veneault-Fourrey C."/>
            <person name="LaButti K."/>
            <person name="Lindquist E.A."/>
            <person name="Lipzen A."/>
            <person name="Lundell T."/>
            <person name="Morin E."/>
            <person name="Murat C."/>
            <person name="Sun H."/>
            <person name="Tunlid A."/>
            <person name="Henrissat B."/>
            <person name="Grigoriev I.V."/>
            <person name="Hibbett D.S."/>
            <person name="Martin F."/>
            <person name="Nordberg H.P."/>
            <person name="Cantor M.N."/>
            <person name="Hua S.X."/>
        </authorList>
    </citation>
    <scope>NUCLEOTIDE SEQUENCE [LARGE SCALE GENOMIC DNA]</scope>
    <source>
        <strain evidence="2 3">441</strain>
    </source>
</reference>
<organism evidence="2 3">
    <name type="scientific">Pisolithus microcarpus 441</name>
    <dbReference type="NCBI Taxonomy" id="765257"/>
    <lineage>
        <taxon>Eukaryota</taxon>
        <taxon>Fungi</taxon>
        <taxon>Dikarya</taxon>
        <taxon>Basidiomycota</taxon>
        <taxon>Agaricomycotina</taxon>
        <taxon>Agaricomycetes</taxon>
        <taxon>Agaricomycetidae</taxon>
        <taxon>Boletales</taxon>
        <taxon>Sclerodermatineae</taxon>
        <taxon>Pisolithaceae</taxon>
        <taxon>Pisolithus</taxon>
    </lineage>
</organism>
<dbReference type="AlphaFoldDB" id="A0A0C9ZH94"/>
<protein>
    <submittedName>
        <fullName evidence="1">Unplaced genomic scaffold scaffold_110, whole genome shotgun sequence</fullName>
    </submittedName>
</protein>
<reference evidence="3" key="2">
    <citation type="submission" date="2015-01" db="EMBL/GenBank/DDBJ databases">
        <title>Evolutionary Origins and Diversification of the Mycorrhizal Mutualists.</title>
        <authorList>
            <consortium name="DOE Joint Genome Institute"/>
            <consortium name="Mycorrhizal Genomics Consortium"/>
            <person name="Kohler A."/>
            <person name="Kuo A."/>
            <person name="Nagy L.G."/>
            <person name="Floudas D."/>
            <person name="Copeland A."/>
            <person name="Barry K.W."/>
            <person name="Cichocki N."/>
            <person name="Veneault-Fourrey C."/>
            <person name="LaButti K."/>
            <person name="Lindquist E.A."/>
            <person name="Lipzen A."/>
            <person name="Lundell T."/>
            <person name="Morin E."/>
            <person name="Murat C."/>
            <person name="Riley R."/>
            <person name="Ohm R."/>
            <person name="Sun H."/>
            <person name="Tunlid A."/>
            <person name="Henrissat B."/>
            <person name="Grigoriev I.V."/>
            <person name="Hibbett D.S."/>
            <person name="Martin F."/>
        </authorList>
    </citation>
    <scope>NUCLEOTIDE SEQUENCE [LARGE SCALE GENOMIC DNA]</scope>
    <source>
        <strain evidence="3">441</strain>
    </source>
</reference>
<dbReference type="EMBL" id="KN833786">
    <property type="protein sequence ID" value="KIK19353.1"/>
    <property type="molecule type" value="Genomic_DNA"/>
</dbReference>
<name>A0A0C9ZH94_9AGAM</name>